<evidence type="ECO:0000313" key="5">
    <source>
        <dbReference type="EMBL" id="MDQ0165519.1"/>
    </source>
</evidence>
<dbReference type="GO" id="GO:0003677">
    <property type="term" value="F:DNA binding"/>
    <property type="evidence" value="ECO:0007669"/>
    <property type="project" value="UniProtKB-KW"/>
</dbReference>
<dbReference type="InterPro" id="IPR000835">
    <property type="entry name" value="HTH_MarR-typ"/>
</dbReference>
<evidence type="ECO:0000259" key="4">
    <source>
        <dbReference type="PROSITE" id="PS50995"/>
    </source>
</evidence>
<dbReference type="EMBL" id="JAUSTY010000005">
    <property type="protein sequence ID" value="MDQ0165519.1"/>
    <property type="molecule type" value="Genomic_DNA"/>
</dbReference>
<keyword evidence="3" id="KW-0804">Transcription</keyword>
<evidence type="ECO:0000256" key="3">
    <source>
        <dbReference type="ARBA" id="ARBA00023163"/>
    </source>
</evidence>
<protein>
    <submittedName>
        <fullName evidence="5">DNA-binding MarR family transcriptional regulator</fullName>
    </submittedName>
</protein>
<keyword evidence="1" id="KW-0805">Transcription regulation</keyword>
<dbReference type="SMART" id="SM00347">
    <property type="entry name" value="HTH_MARR"/>
    <property type="match status" value="1"/>
</dbReference>
<proteinExistence type="predicted"/>
<dbReference type="RefSeq" id="WP_307392724.1">
    <property type="nucleotide sequence ID" value="NZ_BAAADK010000011.1"/>
</dbReference>
<feature type="domain" description="HTH marR-type" evidence="4">
    <location>
        <begin position="15"/>
        <end position="151"/>
    </location>
</feature>
<dbReference type="Pfam" id="PF01047">
    <property type="entry name" value="MarR"/>
    <property type="match status" value="1"/>
</dbReference>
<dbReference type="SUPFAM" id="SSF46785">
    <property type="entry name" value="Winged helix' DNA-binding domain"/>
    <property type="match status" value="1"/>
</dbReference>
<accession>A0ABT9VWZ2</accession>
<comment type="caution">
    <text evidence="5">The sequence shown here is derived from an EMBL/GenBank/DDBJ whole genome shotgun (WGS) entry which is preliminary data.</text>
</comment>
<gene>
    <name evidence="5" type="ORF">J2S11_001420</name>
</gene>
<dbReference type="InterPro" id="IPR036388">
    <property type="entry name" value="WH-like_DNA-bd_sf"/>
</dbReference>
<organism evidence="5 6">
    <name type="scientific">Caldalkalibacillus horti</name>
    <dbReference type="NCBI Taxonomy" id="77523"/>
    <lineage>
        <taxon>Bacteria</taxon>
        <taxon>Bacillati</taxon>
        <taxon>Bacillota</taxon>
        <taxon>Bacilli</taxon>
        <taxon>Bacillales</taxon>
        <taxon>Bacillaceae</taxon>
        <taxon>Caldalkalibacillus</taxon>
    </lineage>
</organism>
<evidence type="ECO:0000313" key="6">
    <source>
        <dbReference type="Proteomes" id="UP001235840"/>
    </source>
</evidence>
<keyword evidence="2 5" id="KW-0238">DNA-binding</keyword>
<dbReference type="Proteomes" id="UP001235840">
    <property type="component" value="Unassembled WGS sequence"/>
</dbReference>
<dbReference type="PANTHER" id="PTHR42756:SF1">
    <property type="entry name" value="TRANSCRIPTIONAL REPRESSOR OF EMRAB OPERON"/>
    <property type="match status" value="1"/>
</dbReference>
<evidence type="ECO:0000256" key="2">
    <source>
        <dbReference type="ARBA" id="ARBA00023125"/>
    </source>
</evidence>
<reference evidence="5 6" key="1">
    <citation type="submission" date="2023-07" db="EMBL/GenBank/DDBJ databases">
        <title>Genomic Encyclopedia of Type Strains, Phase IV (KMG-IV): sequencing the most valuable type-strain genomes for metagenomic binning, comparative biology and taxonomic classification.</title>
        <authorList>
            <person name="Goeker M."/>
        </authorList>
    </citation>
    <scope>NUCLEOTIDE SEQUENCE [LARGE SCALE GENOMIC DNA]</scope>
    <source>
        <strain evidence="5 6">DSM 12751</strain>
    </source>
</reference>
<keyword evidence="6" id="KW-1185">Reference proteome</keyword>
<dbReference type="PRINTS" id="PR00598">
    <property type="entry name" value="HTHMARR"/>
</dbReference>
<dbReference type="InterPro" id="IPR036390">
    <property type="entry name" value="WH_DNA-bd_sf"/>
</dbReference>
<sequence length="160" mass="18032">MDKSKVPFPTEPPTPEFLLEILFKTTHSIHSQFEAHLSAQDVPTYLTGPRMRFLKCIAEAGKIRMSDLATKLGIKKRTVTQFVDALEKENVIVRIPDPNDRRATLIQITDTAEPLIKRTGNAMIEAATEVLASFPSESRSQLLYLLYQLADVKESNDDMN</sequence>
<name>A0ABT9VWZ2_9BACI</name>
<evidence type="ECO:0000256" key="1">
    <source>
        <dbReference type="ARBA" id="ARBA00023015"/>
    </source>
</evidence>
<dbReference type="PANTHER" id="PTHR42756">
    <property type="entry name" value="TRANSCRIPTIONAL REGULATOR, MARR"/>
    <property type="match status" value="1"/>
</dbReference>
<dbReference type="PROSITE" id="PS50995">
    <property type="entry name" value="HTH_MARR_2"/>
    <property type="match status" value="1"/>
</dbReference>
<dbReference type="Gene3D" id="1.10.10.10">
    <property type="entry name" value="Winged helix-like DNA-binding domain superfamily/Winged helix DNA-binding domain"/>
    <property type="match status" value="1"/>
</dbReference>